<organism evidence="2 3">
    <name type="scientific">Chlamydia crocodili</name>
    <dbReference type="NCBI Taxonomy" id="2766982"/>
    <lineage>
        <taxon>Bacteria</taxon>
        <taxon>Pseudomonadati</taxon>
        <taxon>Chlamydiota</taxon>
        <taxon>Chlamydiia</taxon>
        <taxon>Chlamydiales</taxon>
        <taxon>Chlamydiaceae</taxon>
        <taxon>Chlamydia/Chlamydophila group</taxon>
        <taxon>Chlamydia</taxon>
    </lineage>
</organism>
<accession>A0ABX8CF08</accession>
<gene>
    <name evidence="2" type="ORF">H9Q19_01430</name>
</gene>
<dbReference type="EMBL" id="CP060791">
    <property type="protein sequence ID" value="QVE49590.1"/>
    <property type="molecule type" value="Genomic_DNA"/>
</dbReference>
<dbReference type="RefSeq" id="WP_213242017.1">
    <property type="nucleotide sequence ID" value="NZ_CP060791.1"/>
</dbReference>
<dbReference type="GeneID" id="301704251"/>
<dbReference type="Proteomes" id="UP000680625">
    <property type="component" value="Chromosome"/>
</dbReference>
<evidence type="ECO:0008006" key="4">
    <source>
        <dbReference type="Google" id="ProtNLM"/>
    </source>
</evidence>
<protein>
    <recommendedName>
        <fullName evidence="4">Outer membrane protein</fullName>
    </recommendedName>
</protein>
<feature type="signal peptide" evidence="1">
    <location>
        <begin position="1"/>
        <end position="20"/>
    </location>
</feature>
<evidence type="ECO:0000256" key="1">
    <source>
        <dbReference type="SAM" id="SignalP"/>
    </source>
</evidence>
<feature type="chain" id="PRO_5047113337" description="Outer membrane protein" evidence="1">
    <location>
        <begin position="21"/>
        <end position="148"/>
    </location>
</feature>
<keyword evidence="3" id="KW-1185">Reference proteome</keyword>
<sequence>MRILLALLSCLLLPCQLIQATEETSCPIISESSTCHVFQNYDEALTHAQQEGIPLIIVLMSNTHKQVLDELIQDGLDLGDFFGFSLEGMATIVVLQPEDSDVGDSSKLEDFKSKFPSSEFPENSGILMVTIVVDGDQATLLDITQINL</sequence>
<evidence type="ECO:0000313" key="2">
    <source>
        <dbReference type="EMBL" id="QVE49590.1"/>
    </source>
</evidence>
<proteinExistence type="predicted"/>
<reference evidence="2 3" key="1">
    <citation type="submission" date="2020-08" db="EMBL/GenBank/DDBJ databases">
        <title>Isolation and characterization of novel Chlamydia from Siamese crocodiles (Crocodylus siamensis).</title>
        <authorList>
            <person name="Sariya L."/>
        </authorList>
    </citation>
    <scope>NUCLEOTIDE SEQUENCE [LARGE SCALE GENOMIC DNA]</scope>
    <source>
        <strain evidence="2 3">No. 12</strain>
    </source>
</reference>
<evidence type="ECO:0000313" key="3">
    <source>
        <dbReference type="Proteomes" id="UP000680625"/>
    </source>
</evidence>
<keyword evidence="1" id="KW-0732">Signal</keyword>
<name>A0ABX8CF08_9CHLA</name>